<feature type="compositionally biased region" description="Low complexity" evidence="1">
    <location>
        <begin position="430"/>
        <end position="446"/>
    </location>
</feature>
<keyword evidence="2" id="KW-0812">Transmembrane</keyword>
<evidence type="ECO:0000256" key="1">
    <source>
        <dbReference type="SAM" id="MobiDB-lite"/>
    </source>
</evidence>
<feature type="transmembrane region" description="Helical" evidence="2">
    <location>
        <begin position="278"/>
        <end position="305"/>
    </location>
</feature>
<dbReference type="EMBL" id="JANBUL010000309">
    <property type="protein sequence ID" value="KAJ2777149.1"/>
    <property type="molecule type" value="Genomic_DNA"/>
</dbReference>
<feature type="region of interest" description="Disordered" evidence="1">
    <location>
        <begin position="376"/>
        <end position="446"/>
    </location>
</feature>
<organism evidence="3 4">
    <name type="scientific">Coemansia javaensis</name>
    <dbReference type="NCBI Taxonomy" id="2761396"/>
    <lineage>
        <taxon>Eukaryota</taxon>
        <taxon>Fungi</taxon>
        <taxon>Fungi incertae sedis</taxon>
        <taxon>Zoopagomycota</taxon>
        <taxon>Kickxellomycotina</taxon>
        <taxon>Kickxellomycetes</taxon>
        <taxon>Kickxellales</taxon>
        <taxon>Kickxellaceae</taxon>
        <taxon>Coemansia</taxon>
    </lineage>
</organism>
<dbReference type="Proteomes" id="UP001140217">
    <property type="component" value="Unassembled WGS sequence"/>
</dbReference>
<evidence type="ECO:0000313" key="3">
    <source>
        <dbReference type="EMBL" id="KAJ2777149.1"/>
    </source>
</evidence>
<keyword evidence="2" id="KW-0472">Membrane</keyword>
<comment type="caution">
    <text evidence="3">The sequence shown here is derived from an EMBL/GenBank/DDBJ whole genome shotgun (WGS) entry which is preliminary data.</text>
</comment>
<feature type="compositionally biased region" description="Polar residues" evidence="1">
    <location>
        <begin position="416"/>
        <end position="427"/>
    </location>
</feature>
<dbReference type="OrthoDB" id="10039566at2759"/>
<dbReference type="AlphaFoldDB" id="A0A9W8LFK8"/>
<proteinExistence type="predicted"/>
<protein>
    <submittedName>
        <fullName evidence="3">Uncharacterized protein</fullName>
    </submittedName>
</protein>
<sequence>MASSTSDRDKKRLLCLDTESSICLSFDQSLYGDFLAMPPPFGDHTADGAPGAAGHAREQPASSGSHLVPRIQEVHGSSDSQLQISGIDLAAKLGGDKAGPAVEDAHSVSTNDASMTTAKMDLSEDTRGAESVDADLQAAIDMMLEGDGGRTLLPHDSFMLGGRSLQMAHDLACAEGAGSSKATLGRKIVQRGRDIGTRVAERLSRRSSNGAGLAAAAAAADRAKRGAPGSPYDSGANDLKDRCVECVHAAQSGAAPTRLARVFAPVVRYMQRRPMATLGIVLGALVALLAVIIVILLVGVLPFLMRSTLQDVSFTLTSVRALAPAQVTRRALAAKTIVEDVHPQALAQIMRLADEQDAEPQDGDALHSRYQRLIALNKRDATRSPPPPSSPDEDGATISAPTHASVHAATGAHPNSVPTHTPSSMSTMRAEALSAASASPSEALSGALEPTPAAAAAAIDGPAHKVSYTMQVAGSLTSGGPIGINIEFTEPLRMYWRDVEVGVVERPEGIRVSGRGTSDWSWAPFQVSAMGARLGPPEDAHAGGSAHRRDGVSQPAGLADWFAAIREHGSFTMQWRSRVRVSAMGLRASDVPFEKTVHVACLSSEECSVEM</sequence>
<keyword evidence="2" id="KW-1133">Transmembrane helix</keyword>
<feature type="region of interest" description="Disordered" evidence="1">
    <location>
        <begin position="43"/>
        <end position="64"/>
    </location>
</feature>
<accession>A0A9W8LFK8</accession>
<evidence type="ECO:0000313" key="4">
    <source>
        <dbReference type="Proteomes" id="UP001140217"/>
    </source>
</evidence>
<reference evidence="3" key="1">
    <citation type="submission" date="2022-07" db="EMBL/GenBank/DDBJ databases">
        <title>Phylogenomic reconstructions and comparative analyses of Kickxellomycotina fungi.</title>
        <authorList>
            <person name="Reynolds N.K."/>
            <person name="Stajich J.E."/>
            <person name="Barry K."/>
            <person name="Grigoriev I.V."/>
            <person name="Crous P."/>
            <person name="Smith M.E."/>
        </authorList>
    </citation>
    <scope>NUCLEOTIDE SEQUENCE</scope>
    <source>
        <strain evidence="3">NBRC 105414</strain>
    </source>
</reference>
<gene>
    <name evidence="3" type="ORF">H4R18_005303</name>
</gene>
<keyword evidence="4" id="KW-1185">Reference proteome</keyword>
<name>A0A9W8LFK8_9FUNG</name>
<evidence type="ECO:0000256" key="2">
    <source>
        <dbReference type="SAM" id="Phobius"/>
    </source>
</evidence>